<dbReference type="GO" id="GO:0006261">
    <property type="term" value="P:DNA-templated DNA replication"/>
    <property type="evidence" value="ECO:0007669"/>
    <property type="project" value="TreeGrafter"/>
</dbReference>
<dbReference type="PANTHER" id="PTHR19932:SF10">
    <property type="entry name" value="WD REPEAT AND HMG-BOX DNA-BINDING PROTEIN 1"/>
    <property type="match status" value="1"/>
</dbReference>
<dbReference type="WBParaSite" id="TCONS_00009879.p1">
    <property type="protein sequence ID" value="TCONS_00009879.p1"/>
    <property type="gene ID" value="XLOC_007598"/>
</dbReference>
<evidence type="ECO:0000256" key="1">
    <source>
        <dbReference type="SAM" id="MobiDB-lite"/>
    </source>
</evidence>
<dbReference type="SMART" id="SM00320">
    <property type="entry name" value="WD40"/>
    <property type="match status" value="5"/>
</dbReference>
<dbReference type="Gene3D" id="2.130.10.10">
    <property type="entry name" value="YVTN repeat-like/Quinoprotein amine dehydrogenase"/>
    <property type="match status" value="1"/>
</dbReference>
<dbReference type="GO" id="GO:0043596">
    <property type="term" value="C:nuclear replication fork"/>
    <property type="evidence" value="ECO:0007669"/>
    <property type="project" value="TreeGrafter"/>
</dbReference>
<dbReference type="GO" id="GO:0003682">
    <property type="term" value="F:chromatin binding"/>
    <property type="evidence" value="ECO:0007669"/>
    <property type="project" value="TreeGrafter"/>
</dbReference>
<feature type="region of interest" description="Disordered" evidence="1">
    <location>
        <begin position="982"/>
        <end position="1010"/>
    </location>
</feature>
<feature type="compositionally biased region" description="Polar residues" evidence="1">
    <location>
        <begin position="984"/>
        <end position="1009"/>
    </location>
</feature>
<dbReference type="InterPro" id="IPR022100">
    <property type="entry name" value="WDHD1/CFT4_beta-prop_2nd"/>
</dbReference>
<dbReference type="GO" id="GO:0000278">
    <property type="term" value="P:mitotic cell cycle"/>
    <property type="evidence" value="ECO:0007669"/>
    <property type="project" value="TreeGrafter"/>
</dbReference>
<name>A0AAF5DDE7_STRER</name>
<dbReference type="InterPro" id="IPR015943">
    <property type="entry name" value="WD40/YVTN_repeat-like_dom_sf"/>
</dbReference>
<dbReference type="InterPro" id="IPR001680">
    <property type="entry name" value="WD40_rpt"/>
</dbReference>
<reference evidence="4" key="1">
    <citation type="submission" date="2024-02" db="UniProtKB">
        <authorList>
            <consortium name="WormBaseParasite"/>
        </authorList>
    </citation>
    <scope>IDENTIFICATION</scope>
</reference>
<protein>
    <submittedName>
        <fullName evidence="4">Mcl1_mid domain-containing protein</fullName>
    </submittedName>
</protein>
<dbReference type="SUPFAM" id="SSF50978">
    <property type="entry name" value="WD40 repeat-like"/>
    <property type="match status" value="1"/>
</dbReference>
<dbReference type="InterPro" id="IPR036322">
    <property type="entry name" value="WD40_repeat_dom_sf"/>
</dbReference>
<dbReference type="PANTHER" id="PTHR19932">
    <property type="entry name" value="WD REPEAT AND HMG-BOX DNA BINDING PROTEIN"/>
    <property type="match status" value="1"/>
</dbReference>
<accession>A0AAF5DDE7</accession>
<proteinExistence type="predicted"/>
<evidence type="ECO:0000313" key="3">
    <source>
        <dbReference type="Proteomes" id="UP000035681"/>
    </source>
</evidence>
<dbReference type="Pfam" id="PF12341">
    <property type="entry name" value="Mcl1_mid"/>
    <property type="match status" value="1"/>
</dbReference>
<organism evidence="3 4">
    <name type="scientific">Strongyloides stercoralis</name>
    <name type="common">Threadworm</name>
    <dbReference type="NCBI Taxonomy" id="6248"/>
    <lineage>
        <taxon>Eukaryota</taxon>
        <taxon>Metazoa</taxon>
        <taxon>Ecdysozoa</taxon>
        <taxon>Nematoda</taxon>
        <taxon>Chromadorea</taxon>
        <taxon>Rhabditida</taxon>
        <taxon>Tylenchina</taxon>
        <taxon>Panagrolaimomorpha</taxon>
        <taxon>Strongyloidoidea</taxon>
        <taxon>Strongyloididae</taxon>
        <taxon>Strongyloides</taxon>
    </lineage>
</organism>
<feature type="domain" description="WDHD1/CFT4 second beta-propeller" evidence="2">
    <location>
        <begin position="450"/>
        <end position="746"/>
    </location>
</feature>
<evidence type="ECO:0000313" key="4">
    <source>
        <dbReference type="WBParaSite" id="TCONS_00009879.p1"/>
    </source>
</evidence>
<keyword evidence="3" id="KW-1185">Reference proteome</keyword>
<sequence length="1066" mass="120622">MRCLIRITLNLMNFSQKSAPESVNQFHNCSLKNEKSIIMEAFETIHAHFKGPIKIALNKDSNSSINLRENLFVSVGSDSSLFYWSLDSKGNLQYREEICTNDNVPCIGWWSKNLYLGQTSKDPITENEENFVTLIEYGKAIVNRTMASFSFETCALDCSSDGRYVVAASNDFVIKSLQLDEKFEVLKYDKYCTDDPVIAISVDPTGVYFAVAFSNSTLNIYKLNAEKDVCGQQKLDPVGRFSFSNKQYLSKGDVLYSMTWSKNGGFLYLPTDGGVKVISYLSSSNTFVEDSKWNSGLSENFNNCTISNKSDKLAISSTEGTIIVFDTNNGKCISEPCKPTTGITSFAWSPLEEQENVLIVCDTDQKTYLYTVKIKDVSISQNSGTTVKRRVIPSDEEDEVMDFDDEATNFSCDLEKIKNSCTLPGDDNVAEETYVPERIIKYKPPKILPPFMVTSTPKTTLGCFLKWNSYGIIKLICENDESYIEASFHDISIHGEIMIDNTYNNYTMGDISNKAIILASPRHSKKAPSKLFVKHFSSWDGNSKDWEIEFENSDESIVNISLSDSYIAVATSFKFIRIYTLAGIQLNVFCYNGPLVTMIMNDDVLVVVRYDGGAMFTGEKDDKGASCIEYPLKMDFHFISTIKCTKSFPVSLTPYSNLQFITFTGDSNILTMDSKYNFFVFHTPSTTWLPVKRGSDLITHNLDSIFPTFVTFSSTYQIRYLYIVNGQYPLVTHKNTLQVTTFEFPLLYKSTDRYPLENELLLNKYFPSLKYTLNGTTTTKAGVLLRLFALATTTKRLSRATDVARMADEEKIIQALNEKVNEIGKEMIERKKKKEKKHVEFEDGGWKEDDEVSFNNGSTNLPAKISTPTIVVVPKRKYPKTPMVNNRLFDNSHDESILEQPPLENNESNTKVEDKINIVSQASTVTEMPTMTRSYSVNPFKKDTGTVPTESQMSTVTNSDDFFDSISSTKSTTPSLLKRKADALSSSNTTNVQKQAKLSFESKPNSKPSSAYEYWKMKNEGKLREQYKGDENNEQAFGRYMAQKFRSLTDNERSMWTKEFEESQVV</sequence>
<dbReference type="GO" id="GO:0006281">
    <property type="term" value="P:DNA repair"/>
    <property type="evidence" value="ECO:0007669"/>
    <property type="project" value="TreeGrafter"/>
</dbReference>
<dbReference type="AlphaFoldDB" id="A0AAF5DDE7"/>
<dbReference type="Proteomes" id="UP000035681">
    <property type="component" value="Unplaced"/>
</dbReference>
<evidence type="ECO:0000259" key="2">
    <source>
        <dbReference type="Pfam" id="PF12341"/>
    </source>
</evidence>